<sequence>MTVLVLGVLLAIVVLLILMSVRSLIIICPPNRVAVISGRSRQLSDGRTVGYRAIRGGRTLRVPLLERVSWMELNTIPIEVGVHNAYSRGAIPLNVQGIANVKVSSVEGLLQNSVERFLDVPQVDIAAIAKETLEANLRGVLATLTPEEVNEDRLKFAQTLIDEADDDIKTLGLELDVLKIQNVTDEVGYLSSVGRRQTAEVLKEARVAEAQRKAEAEESEALSRQRAEIATAHADLQIVEQQNMLRVRQAELEALAGAAEAQAKVAGEKARVVAEQDLETERVKLETRRLEADVVAPARADLESRQLAAKADAAKIVEEGNAQVEVFRRLVQQYQEAGADAQRIFVLRMLPEIIDKIVSTVTSVDIDRVSIIDSGGQGSGIPGLMGQLPSAVIGLAEQLENATGVDLLKALRPEAAPALAVVPPVEDGRTWLGDPDREP</sequence>
<dbReference type="InterPro" id="IPR036013">
    <property type="entry name" value="Band_7/SPFH_dom_sf"/>
</dbReference>
<evidence type="ECO:0000256" key="3">
    <source>
        <dbReference type="ARBA" id="ARBA00023136"/>
    </source>
</evidence>
<keyword evidence="4" id="KW-0175">Coiled coil</keyword>
<feature type="coiled-coil region" evidence="4">
    <location>
        <begin position="205"/>
        <end position="242"/>
    </location>
</feature>
<dbReference type="PANTHER" id="PTHR13806">
    <property type="entry name" value="FLOTILLIN-RELATED"/>
    <property type="match status" value="1"/>
</dbReference>
<dbReference type="AlphaFoldDB" id="A0A6J4GZJ2"/>
<evidence type="ECO:0000256" key="2">
    <source>
        <dbReference type="ARBA" id="ARBA00007161"/>
    </source>
</evidence>
<dbReference type="EMBL" id="CADCSY010000005">
    <property type="protein sequence ID" value="CAA9210341.1"/>
    <property type="molecule type" value="Genomic_DNA"/>
</dbReference>
<evidence type="ECO:0000256" key="1">
    <source>
        <dbReference type="ARBA" id="ARBA00004370"/>
    </source>
</evidence>
<evidence type="ECO:0000256" key="4">
    <source>
        <dbReference type="SAM" id="Coils"/>
    </source>
</evidence>
<keyword evidence="3" id="KW-0472">Membrane</keyword>
<evidence type="ECO:0000313" key="6">
    <source>
        <dbReference type="EMBL" id="CAA9210341.1"/>
    </source>
</evidence>
<organism evidence="6">
    <name type="scientific">uncultured Acidimicrobiales bacterium</name>
    <dbReference type="NCBI Taxonomy" id="310071"/>
    <lineage>
        <taxon>Bacteria</taxon>
        <taxon>Bacillati</taxon>
        <taxon>Actinomycetota</taxon>
        <taxon>Acidimicrobiia</taxon>
        <taxon>Acidimicrobiales</taxon>
        <taxon>environmental samples</taxon>
    </lineage>
</organism>
<dbReference type="InterPro" id="IPR027705">
    <property type="entry name" value="Flotillin_fam"/>
</dbReference>
<dbReference type="SMART" id="SM00244">
    <property type="entry name" value="PHB"/>
    <property type="match status" value="1"/>
</dbReference>
<evidence type="ECO:0000259" key="5">
    <source>
        <dbReference type="SMART" id="SM00244"/>
    </source>
</evidence>
<dbReference type="CDD" id="cd03399">
    <property type="entry name" value="SPFH_flotillin"/>
    <property type="match status" value="1"/>
</dbReference>
<dbReference type="GO" id="GO:0005886">
    <property type="term" value="C:plasma membrane"/>
    <property type="evidence" value="ECO:0007669"/>
    <property type="project" value="TreeGrafter"/>
</dbReference>
<comment type="similarity">
    <text evidence="2">Belongs to the band 7/mec-2 family. Flotillin subfamily.</text>
</comment>
<dbReference type="Gene3D" id="3.30.479.30">
    <property type="entry name" value="Band 7 domain"/>
    <property type="match status" value="1"/>
</dbReference>
<dbReference type="PANTHER" id="PTHR13806:SF46">
    <property type="entry name" value="FLOTILLIN-1-RELATED"/>
    <property type="match status" value="1"/>
</dbReference>
<name>A0A6J4GZJ2_9ACTN</name>
<dbReference type="Pfam" id="PF01145">
    <property type="entry name" value="Band_7"/>
    <property type="match status" value="1"/>
</dbReference>
<dbReference type="GO" id="GO:0002020">
    <property type="term" value="F:protease binding"/>
    <property type="evidence" value="ECO:0007669"/>
    <property type="project" value="TreeGrafter"/>
</dbReference>
<protein>
    <recommendedName>
        <fullName evidence="5">Band 7 domain-containing protein</fullName>
    </recommendedName>
</protein>
<dbReference type="GO" id="GO:0072659">
    <property type="term" value="P:protein localization to plasma membrane"/>
    <property type="evidence" value="ECO:0007669"/>
    <property type="project" value="TreeGrafter"/>
</dbReference>
<proteinExistence type="inferred from homology"/>
<gene>
    <name evidence="6" type="ORF">AVDCRST_MAG20-170</name>
</gene>
<feature type="domain" description="Band 7" evidence="5">
    <location>
        <begin position="23"/>
        <end position="197"/>
    </location>
</feature>
<dbReference type="InterPro" id="IPR001107">
    <property type="entry name" value="Band_7"/>
</dbReference>
<accession>A0A6J4GZJ2</accession>
<comment type="subcellular location">
    <subcellularLocation>
        <location evidence="1">Membrane</location>
    </subcellularLocation>
</comment>
<reference evidence="6" key="1">
    <citation type="submission" date="2020-02" db="EMBL/GenBank/DDBJ databases">
        <authorList>
            <person name="Meier V. D."/>
        </authorList>
    </citation>
    <scope>NUCLEOTIDE SEQUENCE</scope>
    <source>
        <strain evidence="6">AVDCRST_MAG20</strain>
    </source>
</reference>
<dbReference type="SUPFAM" id="SSF117892">
    <property type="entry name" value="Band 7/SPFH domain"/>
    <property type="match status" value="1"/>
</dbReference>